<dbReference type="GO" id="GO:0071013">
    <property type="term" value="C:catalytic step 2 spliceosome"/>
    <property type="evidence" value="ECO:0007669"/>
    <property type="project" value="TreeGrafter"/>
</dbReference>
<dbReference type="InterPro" id="IPR051847">
    <property type="entry name" value="RNA_proc/Spliceosome_comp"/>
</dbReference>
<dbReference type="GO" id="GO:0071011">
    <property type="term" value="C:precatalytic spliceosome"/>
    <property type="evidence" value="ECO:0007669"/>
    <property type="project" value="TreeGrafter"/>
</dbReference>
<dbReference type="CDD" id="cd12411">
    <property type="entry name" value="RRM_ist3_like"/>
    <property type="match status" value="1"/>
</dbReference>
<dbReference type="AlphaFoldDB" id="A0A182NAH0"/>
<proteinExistence type="predicted"/>
<accession>A0A182NAH0</accession>
<protein>
    <recommendedName>
        <fullName evidence="4">RRM domain-containing protein</fullName>
    </recommendedName>
</protein>
<evidence type="ECO:0000256" key="3">
    <source>
        <dbReference type="SAM" id="MobiDB-lite"/>
    </source>
</evidence>
<feature type="region of interest" description="Disordered" evidence="3">
    <location>
        <begin position="131"/>
        <end position="198"/>
    </location>
</feature>
<dbReference type="VEuPathDB" id="VectorBase:ADIR004646"/>
<dbReference type="FunFam" id="3.30.70.330:FF:000962">
    <property type="entry name" value="RBMX2 ortholog"/>
    <property type="match status" value="1"/>
</dbReference>
<dbReference type="SMART" id="SM00360">
    <property type="entry name" value="RRM"/>
    <property type="match status" value="1"/>
</dbReference>
<dbReference type="Pfam" id="PF00076">
    <property type="entry name" value="RRM_1"/>
    <property type="match status" value="1"/>
</dbReference>
<dbReference type="InterPro" id="IPR045844">
    <property type="entry name" value="RRM_Ist3-like"/>
</dbReference>
<dbReference type="GO" id="GO:0005686">
    <property type="term" value="C:U2 snRNP"/>
    <property type="evidence" value="ECO:0007669"/>
    <property type="project" value="TreeGrafter"/>
</dbReference>
<feature type="compositionally biased region" description="Basic and acidic residues" evidence="3">
    <location>
        <begin position="163"/>
        <end position="198"/>
    </location>
</feature>
<evidence type="ECO:0000313" key="6">
    <source>
        <dbReference type="Proteomes" id="UP000075884"/>
    </source>
</evidence>
<evidence type="ECO:0000313" key="5">
    <source>
        <dbReference type="EnsemblMetazoa" id="ADIR004646-PA"/>
    </source>
</evidence>
<keyword evidence="1 2" id="KW-0694">RNA-binding</keyword>
<dbReference type="SUPFAM" id="SSF54928">
    <property type="entry name" value="RNA-binding domain, RBD"/>
    <property type="match status" value="1"/>
</dbReference>
<dbReference type="GO" id="GO:0003723">
    <property type="term" value="F:RNA binding"/>
    <property type="evidence" value="ECO:0007669"/>
    <property type="project" value="UniProtKB-UniRule"/>
</dbReference>
<sequence>MNPMTNMKNVLKLSEQDLRLGGKHSWHDQYSGSAWIFVGGLPYDLSEGDVLCVFSQYGEIVNVNLVRDKATGKPKGFCFICYEDQRSTVLAVDNLNGIKLVGKTLRVDHVQDYRPPKDTKDTDEETRHLQMVGCAPGVPGDARTSRGPAAEERSRRPAPGDQDSDRKGIKRETHVKRETSMKREKQVKRERSVKVERD</sequence>
<dbReference type="GO" id="GO:0000398">
    <property type="term" value="P:mRNA splicing, via spliceosome"/>
    <property type="evidence" value="ECO:0007669"/>
    <property type="project" value="InterPro"/>
</dbReference>
<dbReference type="InterPro" id="IPR012677">
    <property type="entry name" value="Nucleotide-bd_a/b_plait_sf"/>
</dbReference>
<name>A0A182NAH0_9DIPT</name>
<feature type="domain" description="RRM" evidence="4">
    <location>
        <begin position="34"/>
        <end position="112"/>
    </location>
</feature>
<reference evidence="6" key="1">
    <citation type="submission" date="2013-03" db="EMBL/GenBank/DDBJ databases">
        <title>The Genome Sequence of Anopheles dirus WRAIR2.</title>
        <authorList>
            <consortium name="The Broad Institute Genomics Platform"/>
            <person name="Neafsey D.E."/>
            <person name="Walton C."/>
            <person name="Walker B."/>
            <person name="Young S.K."/>
            <person name="Zeng Q."/>
            <person name="Gargeya S."/>
            <person name="Fitzgerald M."/>
            <person name="Haas B."/>
            <person name="Abouelleil A."/>
            <person name="Allen A.W."/>
            <person name="Alvarado L."/>
            <person name="Arachchi H.M."/>
            <person name="Berlin A.M."/>
            <person name="Chapman S.B."/>
            <person name="Gainer-Dewar J."/>
            <person name="Goldberg J."/>
            <person name="Griggs A."/>
            <person name="Gujja S."/>
            <person name="Hansen M."/>
            <person name="Howarth C."/>
            <person name="Imamovic A."/>
            <person name="Ireland A."/>
            <person name="Larimer J."/>
            <person name="McCowan C."/>
            <person name="Murphy C."/>
            <person name="Pearson M."/>
            <person name="Poon T.W."/>
            <person name="Priest M."/>
            <person name="Roberts A."/>
            <person name="Saif S."/>
            <person name="Shea T."/>
            <person name="Sisk P."/>
            <person name="Sykes S."/>
            <person name="Wortman J."/>
            <person name="Nusbaum C."/>
            <person name="Birren B."/>
        </authorList>
    </citation>
    <scope>NUCLEOTIDE SEQUENCE [LARGE SCALE GENOMIC DNA]</scope>
    <source>
        <strain evidence="6">WRAIR2</strain>
    </source>
</reference>
<dbReference type="PANTHER" id="PTHR45880:SF1">
    <property type="entry name" value="RNA-BINDING MOTIF PROTEIN, X-LINKED 2"/>
    <property type="match status" value="1"/>
</dbReference>
<reference evidence="5" key="2">
    <citation type="submission" date="2020-05" db="UniProtKB">
        <authorList>
            <consortium name="EnsemblMetazoa"/>
        </authorList>
    </citation>
    <scope>IDENTIFICATION</scope>
    <source>
        <strain evidence="5">WRAIR2</strain>
    </source>
</reference>
<keyword evidence="6" id="KW-1185">Reference proteome</keyword>
<dbReference type="InterPro" id="IPR000504">
    <property type="entry name" value="RRM_dom"/>
</dbReference>
<dbReference type="Gene3D" id="3.30.70.330">
    <property type="match status" value="1"/>
</dbReference>
<evidence type="ECO:0000259" key="4">
    <source>
        <dbReference type="PROSITE" id="PS50102"/>
    </source>
</evidence>
<dbReference type="EnsemblMetazoa" id="ADIR004646-RA">
    <property type="protein sequence ID" value="ADIR004646-PA"/>
    <property type="gene ID" value="ADIR004646"/>
</dbReference>
<evidence type="ECO:0000256" key="2">
    <source>
        <dbReference type="PROSITE-ProRule" id="PRU00176"/>
    </source>
</evidence>
<evidence type="ECO:0000256" key="1">
    <source>
        <dbReference type="ARBA" id="ARBA00022884"/>
    </source>
</evidence>
<dbReference type="STRING" id="7168.A0A182NAH0"/>
<dbReference type="InterPro" id="IPR035979">
    <property type="entry name" value="RBD_domain_sf"/>
</dbReference>
<dbReference type="PANTHER" id="PTHR45880">
    <property type="entry name" value="RNA-BINDING MOTIF PROTEIN, X-LINKED 2"/>
    <property type="match status" value="1"/>
</dbReference>
<dbReference type="Proteomes" id="UP000075884">
    <property type="component" value="Unassembled WGS sequence"/>
</dbReference>
<organism evidence="5 6">
    <name type="scientific">Anopheles dirus</name>
    <dbReference type="NCBI Taxonomy" id="7168"/>
    <lineage>
        <taxon>Eukaryota</taxon>
        <taxon>Metazoa</taxon>
        <taxon>Ecdysozoa</taxon>
        <taxon>Arthropoda</taxon>
        <taxon>Hexapoda</taxon>
        <taxon>Insecta</taxon>
        <taxon>Pterygota</taxon>
        <taxon>Neoptera</taxon>
        <taxon>Endopterygota</taxon>
        <taxon>Diptera</taxon>
        <taxon>Nematocera</taxon>
        <taxon>Culicoidea</taxon>
        <taxon>Culicidae</taxon>
        <taxon>Anophelinae</taxon>
        <taxon>Anopheles</taxon>
    </lineage>
</organism>
<dbReference type="PROSITE" id="PS50102">
    <property type="entry name" value="RRM"/>
    <property type="match status" value="1"/>
</dbReference>